<keyword evidence="2" id="KW-0732">Signal</keyword>
<sequence>MRGLALLAVLFSGFLLTLAAEETTSSPPESNAQDSLKTPADTAITSPKGEMERKNQVRTAMLLSAFIPGAGQLYNESYAKGGLIAAAEIALACFTVREHLLMIGVDEMWSDDVPSSVKGPRIDSLRNLHQDRRNVFAFFTGAVIAFAVSDAYVDAHMFRFKEQQRLSLVPAEQGIGLALRYRF</sequence>
<dbReference type="Pfam" id="PF18935">
    <property type="entry name" value="DUF5683"/>
    <property type="match status" value="1"/>
</dbReference>
<evidence type="ECO:0000259" key="3">
    <source>
        <dbReference type="Pfam" id="PF18935"/>
    </source>
</evidence>
<feature type="region of interest" description="Disordered" evidence="1">
    <location>
        <begin position="24"/>
        <end position="53"/>
    </location>
</feature>
<gene>
    <name evidence="4" type="ORF">CEE36_05930</name>
</gene>
<protein>
    <recommendedName>
        <fullName evidence="3">DUF5683 domain-containing protein</fullName>
    </recommendedName>
</protein>
<reference evidence="4 5" key="1">
    <citation type="submission" date="2017-06" db="EMBL/GenBank/DDBJ databases">
        <title>Novel microbial phyla capable of carbon fixation and sulfur reduction in deep-sea sediments.</title>
        <authorList>
            <person name="Huang J."/>
            <person name="Baker B."/>
            <person name="Wang Y."/>
        </authorList>
    </citation>
    <scope>NUCLEOTIDE SEQUENCE [LARGE SCALE GENOMIC DNA]</scope>
    <source>
        <strain evidence="4">B3_TA06</strain>
    </source>
</reference>
<evidence type="ECO:0000313" key="4">
    <source>
        <dbReference type="EMBL" id="TKJ43022.1"/>
    </source>
</evidence>
<dbReference type="EMBL" id="NJBO01000007">
    <property type="protein sequence ID" value="TKJ43022.1"/>
    <property type="molecule type" value="Genomic_DNA"/>
</dbReference>
<proteinExistence type="predicted"/>
<comment type="caution">
    <text evidence="4">The sequence shown here is derived from an EMBL/GenBank/DDBJ whole genome shotgun (WGS) entry which is preliminary data.</text>
</comment>
<dbReference type="InterPro" id="IPR043738">
    <property type="entry name" value="DUF5683"/>
</dbReference>
<accession>A0A532V7A2</accession>
<dbReference type="AlphaFoldDB" id="A0A532V7A2"/>
<feature type="chain" id="PRO_5022068807" description="DUF5683 domain-containing protein" evidence="2">
    <location>
        <begin position="20"/>
        <end position="183"/>
    </location>
</feature>
<name>A0A532V7A2_UNCT6</name>
<dbReference type="Proteomes" id="UP000317778">
    <property type="component" value="Unassembled WGS sequence"/>
</dbReference>
<feature type="domain" description="DUF5683" evidence="3">
    <location>
        <begin position="55"/>
        <end position="168"/>
    </location>
</feature>
<feature type="compositionally biased region" description="Polar residues" evidence="1">
    <location>
        <begin position="24"/>
        <end position="36"/>
    </location>
</feature>
<evidence type="ECO:0000256" key="2">
    <source>
        <dbReference type="SAM" id="SignalP"/>
    </source>
</evidence>
<organism evidence="4 5">
    <name type="scientific">candidate division TA06 bacterium B3_TA06</name>
    <dbReference type="NCBI Taxonomy" id="2012487"/>
    <lineage>
        <taxon>Bacteria</taxon>
        <taxon>Bacteria division TA06</taxon>
    </lineage>
</organism>
<feature type="signal peptide" evidence="2">
    <location>
        <begin position="1"/>
        <end position="19"/>
    </location>
</feature>
<evidence type="ECO:0000313" key="5">
    <source>
        <dbReference type="Proteomes" id="UP000317778"/>
    </source>
</evidence>
<evidence type="ECO:0000256" key="1">
    <source>
        <dbReference type="SAM" id="MobiDB-lite"/>
    </source>
</evidence>